<proteinExistence type="predicted"/>
<feature type="transmembrane region" description="Helical" evidence="6">
    <location>
        <begin position="153"/>
        <end position="176"/>
    </location>
</feature>
<keyword evidence="8" id="KW-1185">Reference proteome</keyword>
<protein>
    <submittedName>
        <fullName evidence="7">LysE family translocator</fullName>
    </submittedName>
</protein>
<dbReference type="PANTHER" id="PTHR30086">
    <property type="entry name" value="ARGININE EXPORTER PROTEIN ARGO"/>
    <property type="match status" value="1"/>
</dbReference>
<feature type="transmembrane region" description="Helical" evidence="6">
    <location>
        <begin position="116"/>
        <end position="141"/>
    </location>
</feature>
<sequence>MLDTLLAMEAWTLAAFMGAAMVLYLTPGADMMFTIASGVSGGPRAGMAAACGISLGVLVHTVLAAAGLAALMATSPAMLDVVRYAGAAYLAWLAWQAWRDRDGPARRAGRAHVWQAFLRGFVTNMLNPKVGLFVLAFLPQFADPSVGPVAQQILILGVLLAIGGVITDGLYGIFAGLMADRIARRARVMNRISAVIFGGLAARLAWS</sequence>
<dbReference type="PIRSF" id="PIRSF006324">
    <property type="entry name" value="LeuE"/>
    <property type="match status" value="1"/>
</dbReference>
<evidence type="ECO:0000256" key="1">
    <source>
        <dbReference type="ARBA" id="ARBA00004651"/>
    </source>
</evidence>
<feature type="transmembrane region" description="Helical" evidence="6">
    <location>
        <begin position="6"/>
        <end position="26"/>
    </location>
</feature>
<gene>
    <name evidence="7" type="ORF">KUH32_10325</name>
</gene>
<feature type="transmembrane region" description="Helical" evidence="6">
    <location>
        <begin position="47"/>
        <end position="71"/>
    </location>
</feature>
<organism evidence="7 8">
    <name type="scientific">Thalassococcus arenae</name>
    <dbReference type="NCBI Taxonomy" id="2851652"/>
    <lineage>
        <taxon>Bacteria</taxon>
        <taxon>Pseudomonadati</taxon>
        <taxon>Pseudomonadota</taxon>
        <taxon>Alphaproteobacteria</taxon>
        <taxon>Rhodobacterales</taxon>
        <taxon>Roseobacteraceae</taxon>
        <taxon>Thalassococcus</taxon>
    </lineage>
</organism>
<evidence type="ECO:0000256" key="6">
    <source>
        <dbReference type="SAM" id="Phobius"/>
    </source>
</evidence>
<evidence type="ECO:0000313" key="8">
    <source>
        <dbReference type="Proteomes" id="UP001166293"/>
    </source>
</evidence>
<accession>A0ABS6N823</accession>
<keyword evidence="4 6" id="KW-1133">Transmembrane helix</keyword>
<keyword evidence="3 6" id="KW-0812">Transmembrane</keyword>
<evidence type="ECO:0000256" key="5">
    <source>
        <dbReference type="ARBA" id="ARBA00023136"/>
    </source>
</evidence>
<dbReference type="PANTHER" id="PTHR30086:SF20">
    <property type="entry name" value="ARGININE EXPORTER PROTEIN ARGO-RELATED"/>
    <property type="match status" value="1"/>
</dbReference>
<comment type="subcellular location">
    <subcellularLocation>
        <location evidence="1">Cell membrane</location>
        <topology evidence="1">Multi-pass membrane protein</topology>
    </subcellularLocation>
</comment>
<dbReference type="InterPro" id="IPR001123">
    <property type="entry name" value="LeuE-type"/>
</dbReference>
<dbReference type="RefSeq" id="WP_217777939.1">
    <property type="nucleotide sequence ID" value="NZ_JAHRWL010000001.1"/>
</dbReference>
<reference evidence="7" key="1">
    <citation type="submission" date="2021-06" db="EMBL/GenBank/DDBJ databases">
        <title>Thalassococcus sp. CAU 1522 isolated from sea sand, Republic of Korea.</title>
        <authorList>
            <person name="Kim W."/>
        </authorList>
    </citation>
    <scope>NUCLEOTIDE SEQUENCE</scope>
    <source>
        <strain evidence="7">CAU 1522</strain>
    </source>
</reference>
<evidence type="ECO:0000256" key="2">
    <source>
        <dbReference type="ARBA" id="ARBA00022475"/>
    </source>
</evidence>
<dbReference type="EMBL" id="JAHRWL010000001">
    <property type="protein sequence ID" value="MBV2360170.1"/>
    <property type="molecule type" value="Genomic_DNA"/>
</dbReference>
<dbReference type="Proteomes" id="UP001166293">
    <property type="component" value="Unassembled WGS sequence"/>
</dbReference>
<comment type="caution">
    <text evidence="7">The sequence shown here is derived from an EMBL/GenBank/DDBJ whole genome shotgun (WGS) entry which is preliminary data.</text>
</comment>
<dbReference type="Pfam" id="PF01810">
    <property type="entry name" value="LysE"/>
    <property type="match status" value="1"/>
</dbReference>
<evidence type="ECO:0000256" key="4">
    <source>
        <dbReference type="ARBA" id="ARBA00022989"/>
    </source>
</evidence>
<feature type="transmembrane region" description="Helical" evidence="6">
    <location>
        <begin position="77"/>
        <end position="95"/>
    </location>
</feature>
<feature type="transmembrane region" description="Helical" evidence="6">
    <location>
        <begin position="188"/>
        <end position="206"/>
    </location>
</feature>
<keyword evidence="2" id="KW-1003">Cell membrane</keyword>
<keyword evidence="5 6" id="KW-0472">Membrane</keyword>
<name>A0ABS6N823_9RHOB</name>
<evidence type="ECO:0000256" key="3">
    <source>
        <dbReference type="ARBA" id="ARBA00022692"/>
    </source>
</evidence>
<evidence type="ECO:0000313" key="7">
    <source>
        <dbReference type="EMBL" id="MBV2360170.1"/>
    </source>
</evidence>